<name>A0A8J4TD00_CLAMG</name>
<protein>
    <submittedName>
        <fullName evidence="1">Uncharacterized protein</fullName>
    </submittedName>
</protein>
<evidence type="ECO:0000313" key="2">
    <source>
        <dbReference type="Proteomes" id="UP000727407"/>
    </source>
</evidence>
<organism evidence="1 2">
    <name type="scientific">Clarias magur</name>
    <name type="common">Asian catfish</name>
    <name type="synonym">Macropteronotus magur</name>
    <dbReference type="NCBI Taxonomy" id="1594786"/>
    <lineage>
        <taxon>Eukaryota</taxon>
        <taxon>Metazoa</taxon>
        <taxon>Chordata</taxon>
        <taxon>Craniata</taxon>
        <taxon>Vertebrata</taxon>
        <taxon>Euteleostomi</taxon>
        <taxon>Actinopterygii</taxon>
        <taxon>Neopterygii</taxon>
        <taxon>Teleostei</taxon>
        <taxon>Ostariophysi</taxon>
        <taxon>Siluriformes</taxon>
        <taxon>Clariidae</taxon>
        <taxon>Clarias</taxon>
    </lineage>
</organism>
<accession>A0A8J4TD00</accession>
<evidence type="ECO:0000313" key="1">
    <source>
        <dbReference type="EMBL" id="KAF5884485.1"/>
    </source>
</evidence>
<reference evidence="1" key="1">
    <citation type="submission" date="2020-07" db="EMBL/GenBank/DDBJ databases">
        <title>Clarias magur genome sequencing, assembly and annotation.</title>
        <authorList>
            <person name="Kushwaha B."/>
            <person name="Kumar R."/>
            <person name="Das P."/>
            <person name="Joshi C.G."/>
            <person name="Kumar D."/>
            <person name="Nagpure N.S."/>
            <person name="Pandey M."/>
            <person name="Agarwal S."/>
            <person name="Srivastava S."/>
            <person name="Singh M."/>
            <person name="Sahoo L."/>
            <person name="Jayasankar P."/>
            <person name="Meher P.K."/>
            <person name="Koringa P.G."/>
            <person name="Iquebal M.A."/>
            <person name="Das S.P."/>
            <person name="Bit A."/>
            <person name="Patnaik S."/>
            <person name="Patel N."/>
            <person name="Shah T.M."/>
            <person name="Hinsu A."/>
            <person name="Jena J.K."/>
        </authorList>
    </citation>
    <scope>NUCLEOTIDE SEQUENCE</scope>
    <source>
        <strain evidence="1">CIFAMagur01</strain>
        <tissue evidence="1">Testis</tissue>
    </source>
</reference>
<comment type="caution">
    <text evidence="1">The sequence shown here is derived from an EMBL/GenBank/DDBJ whole genome shotgun (WGS) entry which is preliminary data.</text>
</comment>
<keyword evidence="2" id="KW-1185">Reference proteome</keyword>
<gene>
    <name evidence="1" type="ORF">DAT39_022844</name>
</gene>
<dbReference type="AlphaFoldDB" id="A0A8J4TD00"/>
<proteinExistence type="predicted"/>
<dbReference type="EMBL" id="QNUK01001300">
    <property type="protein sequence ID" value="KAF5884485.1"/>
    <property type="molecule type" value="Genomic_DNA"/>
</dbReference>
<sequence length="52" mass="5449">MRQQDGQSIPDSNPGLATLPCLSTSLCDCLHPDDIIGRQYLTTPEASAGGGF</sequence>
<dbReference type="Proteomes" id="UP000727407">
    <property type="component" value="Unassembled WGS sequence"/>
</dbReference>